<dbReference type="Proteomes" id="UP000242188">
    <property type="component" value="Unassembled WGS sequence"/>
</dbReference>
<dbReference type="InterPro" id="IPR007862">
    <property type="entry name" value="Adenylate_kinase_lid-dom"/>
</dbReference>
<dbReference type="GO" id="GO:0004017">
    <property type="term" value="F:AMP kinase activity"/>
    <property type="evidence" value="ECO:0007669"/>
    <property type="project" value="InterPro"/>
</dbReference>
<dbReference type="OrthoDB" id="439792at2759"/>
<dbReference type="InterPro" id="IPR033690">
    <property type="entry name" value="Adenylat_kinase_CS"/>
</dbReference>
<keyword evidence="8" id="KW-1185">Reference proteome</keyword>
<evidence type="ECO:0000256" key="5">
    <source>
        <dbReference type="RuleBase" id="RU003330"/>
    </source>
</evidence>
<accession>A0A210PGB8</accession>
<feature type="domain" description="Adenylate kinase active site lid" evidence="6">
    <location>
        <begin position="96"/>
        <end position="131"/>
    </location>
</feature>
<evidence type="ECO:0000313" key="7">
    <source>
        <dbReference type="EMBL" id="OWF35543.1"/>
    </source>
</evidence>
<dbReference type="NCBIfam" id="TIGR01351">
    <property type="entry name" value="adk"/>
    <property type="match status" value="1"/>
</dbReference>
<dbReference type="PRINTS" id="PR00094">
    <property type="entry name" value="ADENYLTKNASE"/>
</dbReference>
<dbReference type="Gene3D" id="3.40.50.300">
    <property type="entry name" value="P-loop containing nucleotide triphosphate hydrolases"/>
    <property type="match status" value="1"/>
</dbReference>
<dbReference type="InterPro" id="IPR027417">
    <property type="entry name" value="P-loop_NTPase"/>
</dbReference>
<dbReference type="CDD" id="cd01428">
    <property type="entry name" value="ADK"/>
    <property type="match status" value="1"/>
</dbReference>
<protein>
    <submittedName>
        <fullName evidence="7">GTP:AMP phosphotransferase AK3, mitochondrial</fullName>
    </submittedName>
</protein>
<evidence type="ECO:0000256" key="3">
    <source>
        <dbReference type="ARBA" id="ARBA00022741"/>
    </source>
</evidence>
<evidence type="ECO:0000256" key="1">
    <source>
        <dbReference type="ARBA" id="ARBA00007220"/>
    </source>
</evidence>
<dbReference type="SUPFAM" id="SSF52540">
    <property type="entry name" value="P-loop containing nucleoside triphosphate hydrolases"/>
    <property type="match status" value="1"/>
</dbReference>
<proteinExistence type="inferred from homology"/>
<dbReference type="InterPro" id="IPR006259">
    <property type="entry name" value="Adenyl_kin_sub"/>
</dbReference>
<dbReference type="Pfam" id="PF00406">
    <property type="entry name" value="ADK"/>
    <property type="match status" value="1"/>
</dbReference>
<gene>
    <name evidence="7" type="ORF">KP79_PYT08410</name>
</gene>
<name>A0A210PGB8_MIZYE</name>
<dbReference type="AlphaFoldDB" id="A0A210PGB8"/>
<keyword evidence="3" id="KW-0547">Nucleotide-binding</keyword>
<dbReference type="STRING" id="6573.A0A210PGB8"/>
<keyword evidence="4 5" id="KW-0418">Kinase</keyword>
<dbReference type="SUPFAM" id="SSF57774">
    <property type="entry name" value="Microbial and mitochondrial ADK, insert 'zinc finger' domain"/>
    <property type="match status" value="1"/>
</dbReference>
<dbReference type="HAMAP" id="MF_00235">
    <property type="entry name" value="Adenylate_kinase_Adk"/>
    <property type="match status" value="1"/>
</dbReference>
<sequence length="193" mass="22349">MKHLSSGDLLRAQIVNKTSAGMSAKQFIDKGQLVPDDVMVKLIINELNKFKGESWMLDGFPRTVPQAKALYNEKPVDLVINLNVPFEVIIDRIKGRWTHAPSGRIYHTEFNPPKVVGKDDVTGETLTQRDDDKEETVKKRLQIYQNQTEPVLQFYRQHEILTEFTGKYSNEIWPKVYEFLSTKSEPLQYTQYS</sequence>
<dbReference type="EMBL" id="NEDP02076721">
    <property type="protein sequence ID" value="OWF35543.1"/>
    <property type="molecule type" value="Genomic_DNA"/>
</dbReference>
<dbReference type="FunFam" id="3.40.50.300:FF:000106">
    <property type="entry name" value="Adenylate kinase mitochondrial"/>
    <property type="match status" value="1"/>
</dbReference>
<evidence type="ECO:0000256" key="4">
    <source>
        <dbReference type="ARBA" id="ARBA00022777"/>
    </source>
</evidence>
<evidence type="ECO:0000313" key="8">
    <source>
        <dbReference type="Proteomes" id="UP000242188"/>
    </source>
</evidence>
<dbReference type="InterPro" id="IPR036193">
    <property type="entry name" value="ADK_active_lid_dom_sf"/>
</dbReference>
<organism evidence="7 8">
    <name type="scientific">Mizuhopecten yessoensis</name>
    <name type="common">Japanese scallop</name>
    <name type="synonym">Patinopecten yessoensis</name>
    <dbReference type="NCBI Taxonomy" id="6573"/>
    <lineage>
        <taxon>Eukaryota</taxon>
        <taxon>Metazoa</taxon>
        <taxon>Spiralia</taxon>
        <taxon>Lophotrochozoa</taxon>
        <taxon>Mollusca</taxon>
        <taxon>Bivalvia</taxon>
        <taxon>Autobranchia</taxon>
        <taxon>Pteriomorphia</taxon>
        <taxon>Pectinida</taxon>
        <taxon>Pectinoidea</taxon>
        <taxon>Pectinidae</taxon>
        <taxon>Mizuhopecten</taxon>
    </lineage>
</organism>
<keyword evidence="2 5" id="KW-0808">Transferase</keyword>
<reference evidence="7 8" key="1">
    <citation type="journal article" date="2017" name="Nat. Ecol. Evol.">
        <title>Scallop genome provides insights into evolution of bilaterian karyotype and development.</title>
        <authorList>
            <person name="Wang S."/>
            <person name="Zhang J."/>
            <person name="Jiao W."/>
            <person name="Li J."/>
            <person name="Xun X."/>
            <person name="Sun Y."/>
            <person name="Guo X."/>
            <person name="Huan P."/>
            <person name="Dong B."/>
            <person name="Zhang L."/>
            <person name="Hu X."/>
            <person name="Sun X."/>
            <person name="Wang J."/>
            <person name="Zhao C."/>
            <person name="Wang Y."/>
            <person name="Wang D."/>
            <person name="Huang X."/>
            <person name="Wang R."/>
            <person name="Lv J."/>
            <person name="Li Y."/>
            <person name="Zhang Z."/>
            <person name="Liu B."/>
            <person name="Lu W."/>
            <person name="Hui Y."/>
            <person name="Liang J."/>
            <person name="Zhou Z."/>
            <person name="Hou R."/>
            <person name="Li X."/>
            <person name="Liu Y."/>
            <person name="Li H."/>
            <person name="Ning X."/>
            <person name="Lin Y."/>
            <person name="Zhao L."/>
            <person name="Xing Q."/>
            <person name="Dou J."/>
            <person name="Li Y."/>
            <person name="Mao J."/>
            <person name="Guo H."/>
            <person name="Dou H."/>
            <person name="Li T."/>
            <person name="Mu C."/>
            <person name="Jiang W."/>
            <person name="Fu Q."/>
            <person name="Fu X."/>
            <person name="Miao Y."/>
            <person name="Liu J."/>
            <person name="Yu Q."/>
            <person name="Li R."/>
            <person name="Liao H."/>
            <person name="Li X."/>
            <person name="Kong Y."/>
            <person name="Jiang Z."/>
            <person name="Chourrout D."/>
            <person name="Li R."/>
            <person name="Bao Z."/>
        </authorList>
    </citation>
    <scope>NUCLEOTIDE SEQUENCE [LARGE SCALE GENOMIC DNA]</scope>
    <source>
        <strain evidence="7 8">PY_sf001</strain>
    </source>
</reference>
<evidence type="ECO:0000259" key="6">
    <source>
        <dbReference type="Pfam" id="PF05191"/>
    </source>
</evidence>
<dbReference type="PROSITE" id="PS00113">
    <property type="entry name" value="ADENYLATE_KINASE"/>
    <property type="match status" value="1"/>
</dbReference>
<dbReference type="PANTHER" id="PTHR23359">
    <property type="entry name" value="NUCLEOTIDE KINASE"/>
    <property type="match status" value="1"/>
</dbReference>
<dbReference type="InterPro" id="IPR000850">
    <property type="entry name" value="Adenylat/UMP-CMP_kin"/>
</dbReference>
<evidence type="ECO:0000256" key="2">
    <source>
        <dbReference type="ARBA" id="ARBA00022679"/>
    </source>
</evidence>
<comment type="caution">
    <text evidence="7">The sequence shown here is derived from an EMBL/GenBank/DDBJ whole genome shotgun (WGS) entry which is preliminary data.</text>
</comment>
<dbReference type="Pfam" id="PF05191">
    <property type="entry name" value="ADK_lid"/>
    <property type="match status" value="1"/>
</dbReference>
<comment type="similarity">
    <text evidence="1 5">Belongs to the adenylate kinase family.</text>
</comment>
<dbReference type="GO" id="GO:0005524">
    <property type="term" value="F:ATP binding"/>
    <property type="evidence" value="ECO:0007669"/>
    <property type="project" value="InterPro"/>
</dbReference>